<gene>
    <name evidence="1" type="ORF">RCL2_000384700</name>
</gene>
<reference evidence="1" key="1">
    <citation type="submission" date="2019-10" db="EMBL/GenBank/DDBJ databases">
        <title>Conservation and host-specific expression of non-tandemly repeated heterogenous ribosome RNA gene in arbuscular mycorrhizal fungi.</title>
        <authorList>
            <person name="Maeda T."/>
            <person name="Kobayashi Y."/>
            <person name="Nakagawa T."/>
            <person name="Ezawa T."/>
            <person name="Yamaguchi K."/>
            <person name="Bino T."/>
            <person name="Nishimoto Y."/>
            <person name="Shigenobu S."/>
            <person name="Kawaguchi M."/>
        </authorList>
    </citation>
    <scope>NUCLEOTIDE SEQUENCE</scope>
    <source>
        <strain evidence="1">HR1</strain>
    </source>
</reference>
<comment type="caution">
    <text evidence="1">The sequence shown here is derived from an EMBL/GenBank/DDBJ whole genome shotgun (WGS) entry which is preliminary data.</text>
</comment>
<dbReference type="EMBL" id="BLAL01000020">
    <property type="protein sequence ID" value="GES76441.1"/>
    <property type="molecule type" value="Genomic_DNA"/>
</dbReference>
<name>A0A8H3L0D1_9GLOM</name>
<evidence type="ECO:0000313" key="2">
    <source>
        <dbReference type="Proteomes" id="UP000615446"/>
    </source>
</evidence>
<dbReference type="OrthoDB" id="2385703at2759"/>
<proteinExistence type="predicted"/>
<sequence length="128" mass="14958">MPKQLTTEQRIRAITLLEQGLNSREVAIRIGENIHHTIILQLKKKYEETENVENKPKSAVDVQKSLKVYDKIEVSQSTVRKEYFTYLGVGYLCKIDGGLDAELYQKILDEDFLNTLEYYDLDRKTIIF</sequence>
<protein>
    <submittedName>
        <fullName evidence="1">Uncharacterized protein</fullName>
    </submittedName>
</protein>
<organism evidence="1 2">
    <name type="scientific">Rhizophagus clarus</name>
    <dbReference type="NCBI Taxonomy" id="94130"/>
    <lineage>
        <taxon>Eukaryota</taxon>
        <taxon>Fungi</taxon>
        <taxon>Fungi incertae sedis</taxon>
        <taxon>Mucoromycota</taxon>
        <taxon>Glomeromycotina</taxon>
        <taxon>Glomeromycetes</taxon>
        <taxon>Glomerales</taxon>
        <taxon>Glomeraceae</taxon>
        <taxon>Rhizophagus</taxon>
    </lineage>
</organism>
<evidence type="ECO:0000313" key="1">
    <source>
        <dbReference type="EMBL" id="GES76441.1"/>
    </source>
</evidence>
<dbReference type="Proteomes" id="UP000615446">
    <property type="component" value="Unassembled WGS sequence"/>
</dbReference>
<dbReference type="AlphaFoldDB" id="A0A8H3L0D1"/>
<accession>A0A8H3L0D1</accession>